<evidence type="ECO:0000256" key="2">
    <source>
        <dbReference type="ARBA" id="ARBA00008497"/>
    </source>
</evidence>
<evidence type="ECO:0000256" key="10">
    <source>
        <dbReference type="SAM" id="Phobius"/>
    </source>
</evidence>
<keyword evidence="6" id="KW-0406">Ion transport</keyword>
<keyword evidence="5 10" id="KW-1133">Transmembrane helix</keyword>
<feature type="transmembrane region" description="Helical" evidence="10">
    <location>
        <begin position="53"/>
        <end position="72"/>
    </location>
</feature>
<evidence type="ECO:0000256" key="6">
    <source>
        <dbReference type="ARBA" id="ARBA00023065"/>
    </source>
</evidence>
<comment type="subcellular location">
    <subcellularLocation>
        <location evidence="1">Membrane</location>
        <topology evidence="1">Multi-pass membrane protein</topology>
    </subcellularLocation>
</comment>
<reference evidence="11" key="1">
    <citation type="submission" date="2020-07" db="EMBL/GenBank/DDBJ databases">
        <title>Multicomponent nature underlies the extraordinary mechanical properties of spider dragline silk.</title>
        <authorList>
            <person name="Kono N."/>
            <person name="Nakamura H."/>
            <person name="Mori M."/>
            <person name="Yoshida Y."/>
            <person name="Ohtoshi R."/>
            <person name="Malay A.D."/>
            <person name="Moran D.A.P."/>
            <person name="Tomita M."/>
            <person name="Numata K."/>
            <person name="Arakawa K."/>
        </authorList>
    </citation>
    <scope>NUCLEOTIDE SEQUENCE</scope>
</reference>
<sequence>MRQTLKNWLSSLKEENNCARNSKENYYACQYSDKPIDEKSENYLQYKADSQTFAWIFLIVAIVFGAFVACCVRCSDNKTFLEARYAGVHQLEETTLLEEKMKEVAKAEVKKHLDVLFENNIPPKATWDEATEVDYGDKDRAYYTPLYRWAITPKCKECKPGEQREQNPSQVTITVEGNQNEPSVQA</sequence>
<dbReference type="PANTHER" id="PTHR32261:SF1">
    <property type="entry name" value="CALCIUM HOMEOSTASIS MODULATOR PROTEIN"/>
    <property type="match status" value="1"/>
</dbReference>
<evidence type="ECO:0000256" key="3">
    <source>
        <dbReference type="ARBA" id="ARBA00022448"/>
    </source>
</evidence>
<evidence type="ECO:0000256" key="8">
    <source>
        <dbReference type="ARBA" id="ARBA00023303"/>
    </source>
</evidence>
<accession>A0A8X6HSR4</accession>
<keyword evidence="8" id="KW-0407">Ion channel</keyword>
<evidence type="ECO:0000313" key="11">
    <source>
        <dbReference type="EMBL" id="GFQ80537.1"/>
    </source>
</evidence>
<keyword evidence="7 10" id="KW-0472">Membrane</keyword>
<dbReference type="Proteomes" id="UP000887116">
    <property type="component" value="Unassembled WGS sequence"/>
</dbReference>
<dbReference type="InterPro" id="IPR029569">
    <property type="entry name" value="CALHM"/>
</dbReference>
<gene>
    <name evidence="11" type="ORF">TNCT_458781</name>
</gene>
<dbReference type="AlphaFoldDB" id="A0A8X6HSR4"/>
<dbReference type="GO" id="GO:0005261">
    <property type="term" value="F:monoatomic cation channel activity"/>
    <property type="evidence" value="ECO:0007669"/>
    <property type="project" value="TreeGrafter"/>
</dbReference>
<evidence type="ECO:0000313" key="12">
    <source>
        <dbReference type="Proteomes" id="UP000887116"/>
    </source>
</evidence>
<keyword evidence="12" id="KW-1185">Reference proteome</keyword>
<dbReference type="GO" id="GO:1904669">
    <property type="term" value="P:ATP export"/>
    <property type="evidence" value="ECO:0007669"/>
    <property type="project" value="UniProtKB-ARBA"/>
</dbReference>
<dbReference type="GO" id="GO:0005886">
    <property type="term" value="C:plasma membrane"/>
    <property type="evidence" value="ECO:0007669"/>
    <property type="project" value="TreeGrafter"/>
</dbReference>
<comment type="caution">
    <text evidence="11">The sequence shown here is derived from an EMBL/GenBank/DDBJ whole genome shotgun (WGS) entry which is preliminary data.</text>
</comment>
<feature type="region of interest" description="Disordered" evidence="9">
    <location>
        <begin position="159"/>
        <end position="186"/>
    </location>
</feature>
<dbReference type="Pfam" id="PF14798">
    <property type="entry name" value="Ca_hom_mod"/>
    <property type="match status" value="1"/>
</dbReference>
<dbReference type="PANTHER" id="PTHR32261">
    <property type="entry name" value="CALCIUM HOMEOSTASIS MODULATOR PROTEIN"/>
    <property type="match status" value="1"/>
</dbReference>
<evidence type="ECO:0000256" key="9">
    <source>
        <dbReference type="SAM" id="MobiDB-lite"/>
    </source>
</evidence>
<comment type="similarity">
    <text evidence="2">Belongs to the CALHM family.</text>
</comment>
<keyword evidence="3" id="KW-0813">Transport</keyword>
<evidence type="ECO:0000256" key="4">
    <source>
        <dbReference type="ARBA" id="ARBA00022692"/>
    </source>
</evidence>
<proteinExistence type="inferred from homology"/>
<organism evidence="11 12">
    <name type="scientific">Trichonephila clavata</name>
    <name type="common">Joro spider</name>
    <name type="synonym">Nephila clavata</name>
    <dbReference type="NCBI Taxonomy" id="2740835"/>
    <lineage>
        <taxon>Eukaryota</taxon>
        <taxon>Metazoa</taxon>
        <taxon>Ecdysozoa</taxon>
        <taxon>Arthropoda</taxon>
        <taxon>Chelicerata</taxon>
        <taxon>Arachnida</taxon>
        <taxon>Araneae</taxon>
        <taxon>Araneomorphae</taxon>
        <taxon>Entelegynae</taxon>
        <taxon>Araneoidea</taxon>
        <taxon>Nephilidae</taxon>
        <taxon>Trichonephila</taxon>
    </lineage>
</organism>
<evidence type="ECO:0000256" key="5">
    <source>
        <dbReference type="ARBA" id="ARBA00022989"/>
    </source>
</evidence>
<evidence type="ECO:0000256" key="1">
    <source>
        <dbReference type="ARBA" id="ARBA00004141"/>
    </source>
</evidence>
<feature type="compositionally biased region" description="Polar residues" evidence="9">
    <location>
        <begin position="166"/>
        <end position="186"/>
    </location>
</feature>
<dbReference type="EMBL" id="BMAO01032208">
    <property type="protein sequence ID" value="GFQ80537.1"/>
    <property type="molecule type" value="Genomic_DNA"/>
</dbReference>
<keyword evidence="4 10" id="KW-0812">Transmembrane</keyword>
<name>A0A8X6HSR4_TRICU</name>
<evidence type="ECO:0000256" key="7">
    <source>
        <dbReference type="ARBA" id="ARBA00023136"/>
    </source>
</evidence>
<protein>
    <submittedName>
        <fullName evidence="11">Uncharacterized protein</fullName>
    </submittedName>
</protein>